<keyword evidence="4" id="KW-1185">Reference proteome</keyword>
<protein>
    <recommendedName>
        <fullName evidence="5">DUF930 domain-containing protein</fullName>
    </recommendedName>
</protein>
<comment type="caution">
    <text evidence="3">The sequence shown here is derived from an EMBL/GenBank/DDBJ whole genome shotgun (WGS) entry which is preliminary data.</text>
</comment>
<evidence type="ECO:0008006" key="5">
    <source>
        <dbReference type="Google" id="ProtNLM"/>
    </source>
</evidence>
<name>A0A1I3ZRP1_9HYPH</name>
<feature type="region of interest" description="Disordered" evidence="1">
    <location>
        <begin position="75"/>
        <end position="98"/>
    </location>
</feature>
<dbReference type="Proteomes" id="UP000199598">
    <property type="component" value="Unassembled WGS sequence"/>
</dbReference>
<dbReference type="EMBL" id="FOSK01000005">
    <property type="protein sequence ID" value="SFK46351.1"/>
    <property type="molecule type" value="Genomic_DNA"/>
</dbReference>
<sequence>MHVLQADRNSYVIAGSNKTYTLVFASSLMVHLFAYWVLAMSHLPRSFRGSPVKSIGVELIGTAQFEQLIAPPVQQEPPTASLSSAPPEDATPQPLPPPVVREEVIQTPQPVIAQHFQLGRLLHAPENKELKESLVLFDPSDQREQLCNLEVMEQIQLWDESFNPERVVAFAYKDPVVFGNSVSADGAAFRSKGDWYHLTYKCTYNPTTNLVTALEFLADDVIARSEWEDHFLFAE</sequence>
<evidence type="ECO:0000256" key="2">
    <source>
        <dbReference type="SAM" id="Phobius"/>
    </source>
</evidence>
<gene>
    <name evidence="3" type="ORF">SAMN04488518_105215</name>
</gene>
<accession>A0A1I3ZRP1</accession>
<keyword evidence="2" id="KW-0472">Membrane</keyword>
<keyword evidence="2" id="KW-1133">Transmembrane helix</keyword>
<proteinExistence type="predicted"/>
<evidence type="ECO:0000313" key="3">
    <source>
        <dbReference type="EMBL" id="SFK46351.1"/>
    </source>
</evidence>
<dbReference type="InterPro" id="IPR009273">
    <property type="entry name" value="DUF930"/>
</dbReference>
<dbReference type="RefSeq" id="WP_093519505.1">
    <property type="nucleotide sequence ID" value="NZ_FOSK01000005.1"/>
</dbReference>
<keyword evidence="2" id="KW-0812">Transmembrane</keyword>
<evidence type="ECO:0000313" key="4">
    <source>
        <dbReference type="Proteomes" id="UP000199598"/>
    </source>
</evidence>
<organism evidence="3 4">
    <name type="scientific">Pseudovibrio ascidiaceicola</name>
    <dbReference type="NCBI Taxonomy" id="285279"/>
    <lineage>
        <taxon>Bacteria</taxon>
        <taxon>Pseudomonadati</taxon>
        <taxon>Pseudomonadota</taxon>
        <taxon>Alphaproteobacteria</taxon>
        <taxon>Hyphomicrobiales</taxon>
        <taxon>Stappiaceae</taxon>
        <taxon>Pseudovibrio</taxon>
    </lineage>
</organism>
<reference evidence="3 4" key="1">
    <citation type="submission" date="2016-10" db="EMBL/GenBank/DDBJ databases">
        <authorList>
            <person name="Varghese N."/>
            <person name="Submissions S."/>
        </authorList>
    </citation>
    <scope>NUCLEOTIDE SEQUENCE [LARGE SCALE GENOMIC DNA]</scope>
    <source>
        <strain evidence="3 4">DSM 16392</strain>
    </source>
</reference>
<dbReference type="Pfam" id="PF06059">
    <property type="entry name" value="DUF930"/>
    <property type="match status" value="1"/>
</dbReference>
<evidence type="ECO:0000256" key="1">
    <source>
        <dbReference type="SAM" id="MobiDB-lite"/>
    </source>
</evidence>
<feature type="transmembrane region" description="Helical" evidence="2">
    <location>
        <begin position="20"/>
        <end position="38"/>
    </location>
</feature>